<reference evidence="3" key="1">
    <citation type="journal article" date="2010" name="Science">
        <title>Signatures of adaptation to obligate biotrophy in the Hyaloperonospora arabidopsidis genome.</title>
        <authorList>
            <person name="Baxter L."/>
            <person name="Tripathy S."/>
            <person name="Ishaque N."/>
            <person name="Boot N."/>
            <person name="Cabral A."/>
            <person name="Kemen E."/>
            <person name="Thines M."/>
            <person name="Ah-Fong A."/>
            <person name="Anderson R."/>
            <person name="Badejoko W."/>
            <person name="Bittner-Eddy P."/>
            <person name="Boore J.L."/>
            <person name="Chibucos M.C."/>
            <person name="Coates M."/>
            <person name="Dehal P."/>
            <person name="Delehaunty K."/>
            <person name="Dong S."/>
            <person name="Downton P."/>
            <person name="Dumas B."/>
            <person name="Fabro G."/>
            <person name="Fronick C."/>
            <person name="Fuerstenberg S.I."/>
            <person name="Fulton L."/>
            <person name="Gaulin E."/>
            <person name="Govers F."/>
            <person name="Hughes L."/>
            <person name="Humphray S."/>
            <person name="Jiang R.H."/>
            <person name="Judelson H."/>
            <person name="Kamoun S."/>
            <person name="Kyung K."/>
            <person name="Meijer H."/>
            <person name="Minx P."/>
            <person name="Morris P."/>
            <person name="Nelson J."/>
            <person name="Phuntumart V."/>
            <person name="Qutob D."/>
            <person name="Rehmany A."/>
            <person name="Rougon-Cardoso A."/>
            <person name="Ryden P."/>
            <person name="Torto-Alalibo T."/>
            <person name="Studholme D."/>
            <person name="Wang Y."/>
            <person name="Win J."/>
            <person name="Wood J."/>
            <person name="Clifton S.W."/>
            <person name="Rogers J."/>
            <person name="Van den Ackerveken G."/>
            <person name="Jones J.D."/>
            <person name="McDowell J.M."/>
            <person name="Beynon J."/>
            <person name="Tyler B.M."/>
        </authorList>
    </citation>
    <scope>NUCLEOTIDE SEQUENCE [LARGE SCALE GENOMIC DNA]</scope>
    <source>
        <strain evidence="3">Emoy2</strain>
    </source>
</reference>
<dbReference type="VEuPathDB" id="FungiDB:HpaG802834"/>
<keyword evidence="3" id="KW-1185">Reference proteome</keyword>
<dbReference type="Proteomes" id="UP000011713">
    <property type="component" value="Unassembled WGS sequence"/>
</dbReference>
<dbReference type="EnsemblProtists" id="HpaT802834">
    <property type="protein sequence ID" value="HpaP802834"/>
    <property type="gene ID" value="HpaG802834"/>
</dbReference>
<reference evidence="2" key="2">
    <citation type="submission" date="2015-06" db="UniProtKB">
        <authorList>
            <consortium name="EnsemblProtists"/>
        </authorList>
    </citation>
    <scope>IDENTIFICATION</scope>
    <source>
        <strain evidence="2">Emoy2</strain>
    </source>
</reference>
<dbReference type="AlphaFoldDB" id="M4B975"/>
<evidence type="ECO:0000313" key="2">
    <source>
        <dbReference type="EnsemblProtists" id="HpaP802834"/>
    </source>
</evidence>
<evidence type="ECO:0000313" key="3">
    <source>
        <dbReference type="Proteomes" id="UP000011713"/>
    </source>
</evidence>
<feature type="region of interest" description="Disordered" evidence="1">
    <location>
        <begin position="1"/>
        <end position="32"/>
    </location>
</feature>
<proteinExistence type="predicted"/>
<evidence type="ECO:0000256" key="1">
    <source>
        <dbReference type="SAM" id="MobiDB-lite"/>
    </source>
</evidence>
<dbReference type="HOGENOM" id="CLU_941508_0_0_1"/>
<protein>
    <submittedName>
        <fullName evidence="2">Uncharacterized protein</fullName>
    </submittedName>
</protein>
<accession>M4B975</accession>
<organism evidence="2 3">
    <name type="scientific">Hyaloperonospora arabidopsidis (strain Emoy2)</name>
    <name type="common">Downy mildew agent</name>
    <name type="synonym">Peronospora arabidopsidis</name>
    <dbReference type="NCBI Taxonomy" id="559515"/>
    <lineage>
        <taxon>Eukaryota</taxon>
        <taxon>Sar</taxon>
        <taxon>Stramenopiles</taxon>
        <taxon>Oomycota</taxon>
        <taxon>Peronosporomycetes</taxon>
        <taxon>Peronosporales</taxon>
        <taxon>Peronosporaceae</taxon>
        <taxon>Hyaloperonospora</taxon>
    </lineage>
</organism>
<dbReference type="STRING" id="559515.M4B975"/>
<name>M4B975_HYAAE</name>
<dbReference type="InParanoid" id="M4B975"/>
<dbReference type="eggNOG" id="KOG2350">
    <property type="taxonomic scope" value="Eukaryota"/>
</dbReference>
<feature type="compositionally biased region" description="Basic and acidic residues" evidence="1">
    <location>
        <begin position="20"/>
        <end position="32"/>
    </location>
</feature>
<sequence>MSKQASGSTGGSHSKRKRDASHERKVPLSKVRQEHMEEEFAATYHGLTALYKLLEVQHLQSPLFLPRTLSYRLDPAWQQKELKDGTEEKQKEKMKLKQQVRTVQAGATLTEFKIGMTSETMEAFQSQTQRVGVLLSLFQADGKLFRDNEFKLLATCLIPVPFTKHAVLPAELLSQTTSLRGKQLLSMEIDGRKPLYSNLLRLDASRRRVGLVTVELPAIATSVHGGVKCEFRIVWHRLPQTEKMQRLETICSTKFRKEDEDPEQSNENFLLAVPKRDISTAARKPCAGGRTLAQRA</sequence>
<dbReference type="EMBL" id="JH598009">
    <property type="status" value="NOT_ANNOTATED_CDS"/>
    <property type="molecule type" value="Genomic_DNA"/>
</dbReference>